<evidence type="ECO:0000256" key="1">
    <source>
        <dbReference type="SAM" id="SignalP"/>
    </source>
</evidence>
<evidence type="ECO:0000313" key="3">
    <source>
        <dbReference type="Proteomes" id="UP000735302"/>
    </source>
</evidence>
<sequence length="154" mass="16474">MIFFAFASLKPLALSITPTVATGSMSFRAYPAVNSRSTAHMKLVCEVEDLVGFKMTKLTTLRITGSKMYSGDPFSLIAGINGVGTRKGLPSSRITVTREFSDQSAEISVRFTHNLGGYCYKYSCTAIGVDAGGRTKSVSSRVNVNAKPGRSCPT</sequence>
<organism evidence="2 3">
    <name type="scientific">Plakobranchus ocellatus</name>
    <dbReference type="NCBI Taxonomy" id="259542"/>
    <lineage>
        <taxon>Eukaryota</taxon>
        <taxon>Metazoa</taxon>
        <taxon>Spiralia</taxon>
        <taxon>Lophotrochozoa</taxon>
        <taxon>Mollusca</taxon>
        <taxon>Gastropoda</taxon>
        <taxon>Heterobranchia</taxon>
        <taxon>Euthyneura</taxon>
        <taxon>Panpulmonata</taxon>
        <taxon>Sacoglossa</taxon>
        <taxon>Placobranchoidea</taxon>
        <taxon>Plakobranchidae</taxon>
        <taxon>Plakobranchus</taxon>
    </lineage>
</organism>
<dbReference type="EMBL" id="BLXT01000492">
    <property type="protein sequence ID" value="GFN77616.1"/>
    <property type="molecule type" value="Genomic_DNA"/>
</dbReference>
<accession>A0AAV3Y658</accession>
<feature type="chain" id="PRO_5043405377" evidence="1">
    <location>
        <begin position="16"/>
        <end position="154"/>
    </location>
</feature>
<gene>
    <name evidence="2" type="ORF">PoB_000412200</name>
</gene>
<keyword evidence="3" id="KW-1185">Reference proteome</keyword>
<dbReference type="Proteomes" id="UP000735302">
    <property type="component" value="Unassembled WGS sequence"/>
</dbReference>
<name>A0AAV3Y658_9GAST</name>
<evidence type="ECO:0000313" key="2">
    <source>
        <dbReference type="EMBL" id="GFN77616.1"/>
    </source>
</evidence>
<reference evidence="2 3" key="1">
    <citation type="journal article" date="2021" name="Elife">
        <title>Chloroplast acquisition without the gene transfer in kleptoplastic sea slugs, Plakobranchus ocellatus.</title>
        <authorList>
            <person name="Maeda T."/>
            <person name="Takahashi S."/>
            <person name="Yoshida T."/>
            <person name="Shimamura S."/>
            <person name="Takaki Y."/>
            <person name="Nagai Y."/>
            <person name="Toyoda A."/>
            <person name="Suzuki Y."/>
            <person name="Arimoto A."/>
            <person name="Ishii H."/>
            <person name="Satoh N."/>
            <person name="Nishiyama T."/>
            <person name="Hasebe M."/>
            <person name="Maruyama T."/>
            <person name="Minagawa J."/>
            <person name="Obokata J."/>
            <person name="Shigenobu S."/>
        </authorList>
    </citation>
    <scope>NUCLEOTIDE SEQUENCE [LARGE SCALE GENOMIC DNA]</scope>
</reference>
<proteinExistence type="predicted"/>
<dbReference type="AlphaFoldDB" id="A0AAV3Y658"/>
<protein>
    <submittedName>
        <fullName evidence="2">Uncharacterized protein</fullName>
    </submittedName>
</protein>
<feature type="signal peptide" evidence="1">
    <location>
        <begin position="1"/>
        <end position="15"/>
    </location>
</feature>
<keyword evidence="1" id="KW-0732">Signal</keyword>
<comment type="caution">
    <text evidence="2">The sequence shown here is derived from an EMBL/GenBank/DDBJ whole genome shotgun (WGS) entry which is preliminary data.</text>
</comment>